<dbReference type="KEGG" id="lmoi:VV02_06240"/>
<reference evidence="3 4" key="1">
    <citation type="submission" date="2015-03" db="EMBL/GenBank/DDBJ databases">
        <title>Luteipulveratus halotolerans sp. nov., a novel actinobacterium (Dermacoccaceae) from Sarawak, Malaysia.</title>
        <authorList>
            <person name="Juboi H."/>
            <person name="Basik A."/>
            <person name="Shamsul S.S."/>
            <person name="Arnold P."/>
            <person name="Schmitt E.K."/>
            <person name="Sanglier J.-J."/>
            <person name="Yeo T."/>
        </authorList>
    </citation>
    <scope>NUCLEOTIDE SEQUENCE [LARGE SCALE GENOMIC DNA]</scope>
    <source>
        <strain evidence="3 4">MN07-A0370</strain>
    </source>
</reference>
<sequence length="158" mass="17255">MGDPVIAIAPFLLALGAWLLIRFGWRVTRLTIGLIRRARWRSVQAVVTDVSLREGRDASSRGDGVVRPAAWATPDAWFVTYSYDIGGEPYTGRARWHTLPPPADGITLTVHVDPERPGHSEFLDFSHPAWTLVGYVVAAAIGALLVGRSVLAFTHIGD</sequence>
<dbReference type="RefSeq" id="WP_052590474.1">
    <property type="nucleotide sequence ID" value="NZ_CP011112.1"/>
</dbReference>
<dbReference type="OrthoDB" id="5243635at2"/>
<feature type="domain" description="DUF3592" evidence="2">
    <location>
        <begin position="43"/>
        <end position="122"/>
    </location>
</feature>
<feature type="transmembrane region" description="Helical" evidence="1">
    <location>
        <begin position="132"/>
        <end position="156"/>
    </location>
</feature>
<dbReference type="InterPro" id="IPR021994">
    <property type="entry name" value="DUF3592"/>
</dbReference>
<protein>
    <recommendedName>
        <fullName evidence="2">DUF3592 domain-containing protein</fullName>
    </recommendedName>
</protein>
<name>A0A0K1JFS3_9MICO</name>
<evidence type="ECO:0000256" key="1">
    <source>
        <dbReference type="SAM" id="Phobius"/>
    </source>
</evidence>
<evidence type="ECO:0000313" key="3">
    <source>
        <dbReference type="EMBL" id="AKU15551.1"/>
    </source>
</evidence>
<organism evidence="3 4">
    <name type="scientific">Luteipulveratus mongoliensis</name>
    <dbReference type="NCBI Taxonomy" id="571913"/>
    <lineage>
        <taxon>Bacteria</taxon>
        <taxon>Bacillati</taxon>
        <taxon>Actinomycetota</taxon>
        <taxon>Actinomycetes</taxon>
        <taxon>Micrococcales</taxon>
        <taxon>Dermacoccaceae</taxon>
        <taxon>Luteipulveratus</taxon>
    </lineage>
</organism>
<evidence type="ECO:0000259" key="2">
    <source>
        <dbReference type="Pfam" id="PF12158"/>
    </source>
</evidence>
<accession>A0A0K1JFS3</accession>
<dbReference type="Pfam" id="PF12158">
    <property type="entry name" value="DUF3592"/>
    <property type="match status" value="1"/>
</dbReference>
<dbReference type="EMBL" id="CP011112">
    <property type="protein sequence ID" value="AKU15551.1"/>
    <property type="molecule type" value="Genomic_DNA"/>
</dbReference>
<evidence type="ECO:0000313" key="4">
    <source>
        <dbReference type="Proteomes" id="UP000066480"/>
    </source>
</evidence>
<keyword evidence="1" id="KW-1133">Transmembrane helix</keyword>
<dbReference type="Proteomes" id="UP000066480">
    <property type="component" value="Chromosome"/>
</dbReference>
<keyword evidence="1" id="KW-0472">Membrane</keyword>
<feature type="transmembrane region" description="Helical" evidence="1">
    <location>
        <begin position="6"/>
        <end position="25"/>
    </location>
</feature>
<keyword evidence="1" id="KW-0812">Transmembrane</keyword>
<dbReference type="STRING" id="571913.VV02_06240"/>
<gene>
    <name evidence="3" type="ORF">VV02_06240</name>
</gene>
<dbReference type="AlphaFoldDB" id="A0A0K1JFS3"/>
<proteinExistence type="predicted"/>
<keyword evidence="4" id="KW-1185">Reference proteome</keyword>